<reference evidence="3" key="1">
    <citation type="journal article" date="2019" name="Gigascience">
        <title>De novo genome assembly of the endangered Acer yangbiense, a plant species with extremely small populations endemic to Yunnan Province, China.</title>
        <authorList>
            <person name="Yang J."/>
            <person name="Wariss H.M."/>
            <person name="Tao L."/>
            <person name="Zhang R."/>
            <person name="Yun Q."/>
            <person name="Hollingsworth P."/>
            <person name="Dao Z."/>
            <person name="Luo G."/>
            <person name="Guo H."/>
            <person name="Ma Y."/>
            <person name="Sun W."/>
        </authorList>
    </citation>
    <scope>NUCLEOTIDE SEQUENCE [LARGE SCALE GENOMIC DNA]</scope>
    <source>
        <strain evidence="3">cv. br00</strain>
    </source>
</reference>
<dbReference type="PANTHER" id="PTHR35124:SF1">
    <property type="entry name" value="CYTOCHROME P450 FAMILY PROTEIN"/>
    <property type="match status" value="1"/>
</dbReference>
<accession>A0A5N5LRG5</accession>
<feature type="transmembrane region" description="Helical" evidence="1">
    <location>
        <begin position="21"/>
        <end position="40"/>
    </location>
</feature>
<dbReference type="AlphaFoldDB" id="A0A5N5LRG5"/>
<keyword evidence="1" id="KW-1133">Transmembrane helix</keyword>
<evidence type="ECO:0000256" key="1">
    <source>
        <dbReference type="SAM" id="Phobius"/>
    </source>
</evidence>
<name>A0A5N5LRG5_9ROSI</name>
<keyword evidence="3" id="KW-1185">Reference proteome</keyword>
<comment type="caution">
    <text evidence="2">The sequence shown here is derived from an EMBL/GenBank/DDBJ whole genome shotgun (WGS) entry which is preliminary data.</text>
</comment>
<evidence type="ECO:0000313" key="2">
    <source>
        <dbReference type="EMBL" id="KAB5545414.1"/>
    </source>
</evidence>
<protein>
    <submittedName>
        <fullName evidence="2">Uncharacterized protein</fullName>
    </submittedName>
</protein>
<gene>
    <name evidence="2" type="ORF">DKX38_013526</name>
</gene>
<dbReference type="EMBL" id="VDCV01000008">
    <property type="protein sequence ID" value="KAB5545414.1"/>
    <property type="molecule type" value="Genomic_DNA"/>
</dbReference>
<dbReference type="Proteomes" id="UP000326939">
    <property type="component" value="Chromosome 8"/>
</dbReference>
<keyword evidence="1" id="KW-0812">Transmembrane</keyword>
<evidence type="ECO:0000313" key="3">
    <source>
        <dbReference type="Proteomes" id="UP000326939"/>
    </source>
</evidence>
<organism evidence="2 3">
    <name type="scientific">Salix brachista</name>
    <dbReference type="NCBI Taxonomy" id="2182728"/>
    <lineage>
        <taxon>Eukaryota</taxon>
        <taxon>Viridiplantae</taxon>
        <taxon>Streptophyta</taxon>
        <taxon>Embryophyta</taxon>
        <taxon>Tracheophyta</taxon>
        <taxon>Spermatophyta</taxon>
        <taxon>Magnoliopsida</taxon>
        <taxon>eudicotyledons</taxon>
        <taxon>Gunneridae</taxon>
        <taxon>Pentapetalae</taxon>
        <taxon>rosids</taxon>
        <taxon>fabids</taxon>
        <taxon>Malpighiales</taxon>
        <taxon>Salicaceae</taxon>
        <taxon>Saliceae</taxon>
        <taxon>Salix</taxon>
    </lineage>
</organism>
<sequence length="719" mass="81363">MPEKGDSQSWIFHRSNFVFQWRLHVLAAFVFLGMVIIGSIDGGTIRSIVESRRSTKQYLTKKTHTQHPFTNLTQQQEILRNFSAITKNGTTNTPLAQESNDKKPLTQIPLMNLTRQQETLQNFSTVTKNGTTDTDTRVPPSSNIVLNNNENVSFAQNYSDGVLENLASGRNGSDGSVKWVSTELEPNLTENLLSRWLAPGGEPCRESRTVEIVIPGLDGKDLIELTAGDSHEFRFQALDESKNLVCSGGDYFETDLSGEAWKSRPLVRDFGNGSYSILLQVHPDFAGDYNLTLILLYRHFLGLKFSPWRFVFDKQLRKFRIKFVKGGTQLPKIGTCEKSDFNRDLWLGRWTRHAKNDGCQISNDGRYRCLAPDFPCQSPWCSGSLGMLESNGWVYSSHCSFRLFSADSAWNCLKNRWVFFWGDSNHVDTIRNTLNFVLDLPQISSVPRRFDMNFSNPQDASQTVRITSIFNGHWNETMNYEGFNSLMDEGFRSLLKKYFSEDTVPDTIIMNSGLHDGVRWRNLRAYSEGAGYAASFWKEVMDSVKQRGMAVPRIFYRTTIATGGYARSLAFNPNKMEAFNWVALDKFRRAGLVSGVIDNFDMTFPWHFDNRCNDGVHYGRPPAKMKWRDGEIGHQYFVDLMLAHVLLNALCSSCFTGIKYLGNEGQMFVYLQILSCALQTCIMNIVSSTVLGSNPSSLGQICNHKSSVHREGAAVEISG</sequence>
<dbReference type="PANTHER" id="PTHR35124">
    <property type="entry name" value="CYTOCHROME P450 FAMILY PROTEIN"/>
    <property type="match status" value="1"/>
</dbReference>
<proteinExistence type="predicted"/>
<keyword evidence="1" id="KW-0472">Membrane</keyword>